<keyword evidence="6" id="KW-0378">Hydrolase</keyword>
<evidence type="ECO:0000313" key="10">
    <source>
        <dbReference type="Proteomes" id="UP000198287"/>
    </source>
</evidence>
<keyword evidence="7" id="KW-0695">RNA-directed DNA polymerase</keyword>
<dbReference type="GO" id="GO:0004519">
    <property type="term" value="F:endonuclease activity"/>
    <property type="evidence" value="ECO:0007669"/>
    <property type="project" value="UniProtKB-KW"/>
</dbReference>
<reference evidence="9 10" key="1">
    <citation type="submission" date="2015-12" db="EMBL/GenBank/DDBJ databases">
        <title>The genome of Folsomia candida.</title>
        <authorList>
            <person name="Faddeeva A."/>
            <person name="Derks M.F."/>
            <person name="Anvar Y."/>
            <person name="Smit S."/>
            <person name="Van Straalen N."/>
            <person name="Roelofs D."/>
        </authorList>
    </citation>
    <scope>NUCLEOTIDE SEQUENCE [LARGE SCALE GENOMIC DNA]</scope>
    <source>
        <strain evidence="9 10">VU population</strain>
        <tissue evidence="9">Whole body</tissue>
    </source>
</reference>
<evidence type="ECO:0000259" key="8">
    <source>
        <dbReference type="Pfam" id="PF17917"/>
    </source>
</evidence>
<gene>
    <name evidence="9" type="ORF">Fcan01_27865</name>
</gene>
<evidence type="ECO:0000256" key="3">
    <source>
        <dbReference type="ARBA" id="ARBA00022695"/>
    </source>
</evidence>
<organism evidence="9 10">
    <name type="scientific">Folsomia candida</name>
    <name type="common">Springtail</name>
    <dbReference type="NCBI Taxonomy" id="158441"/>
    <lineage>
        <taxon>Eukaryota</taxon>
        <taxon>Metazoa</taxon>
        <taxon>Ecdysozoa</taxon>
        <taxon>Arthropoda</taxon>
        <taxon>Hexapoda</taxon>
        <taxon>Collembola</taxon>
        <taxon>Entomobryomorpha</taxon>
        <taxon>Isotomoidea</taxon>
        <taxon>Isotomidae</taxon>
        <taxon>Proisotominae</taxon>
        <taxon>Folsomia</taxon>
    </lineage>
</organism>
<keyword evidence="3" id="KW-0548">Nucleotidyltransferase</keyword>
<dbReference type="STRING" id="158441.A0A226CY55"/>
<keyword evidence="4" id="KW-0540">Nuclease</keyword>
<dbReference type="EMBL" id="LNIX01000058">
    <property type="protein sequence ID" value="OXA37351.1"/>
    <property type="molecule type" value="Genomic_DNA"/>
</dbReference>
<dbReference type="EC" id="2.7.7.49" evidence="1"/>
<dbReference type="OrthoDB" id="5978043at2759"/>
<dbReference type="PANTHER" id="PTHR37984">
    <property type="entry name" value="PROTEIN CBG26694"/>
    <property type="match status" value="1"/>
</dbReference>
<proteinExistence type="predicted"/>
<feature type="domain" description="Reverse transcriptase RNase H-like" evidence="8">
    <location>
        <begin position="533"/>
        <end position="637"/>
    </location>
</feature>
<evidence type="ECO:0000256" key="2">
    <source>
        <dbReference type="ARBA" id="ARBA00022679"/>
    </source>
</evidence>
<dbReference type="GO" id="GO:0016787">
    <property type="term" value="F:hydrolase activity"/>
    <property type="evidence" value="ECO:0007669"/>
    <property type="project" value="UniProtKB-KW"/>
</dbReference>
<accession>A0A226CY55</accession>
<dbReference type="PANTHER" id="PTHR37984:SF5">
    <property type="entry name" value="PROTEIN NYNRIN-LIKE"/>
    <property type="match status" value="1"/>
</dbReference>
<dbReference type="CDD" id="cd01647">
    <property type="entry name" value="RT_LTR"/>
    <property type="match status" value="1"/>
</dbReference>
<evidence type="ECO:0000256" key="7">
    <source>
        <dbReference type="ARBA" id="ARBA00022918"/>
    </source>
</evidence>
<dbReference type="AlphaFoldDB" id="A0A226CY55"/>
<name>A0A226CY55_FOLCA</name>
<dbReference type="GO" id="GO:0003964">
    <property type="term" value="F:RNA-directed DNA polymerase activity"/>
    <property type="evidence" value="ECO:0007669"/>
    <property type="project" value="UniProtKB-KW"/>
</dbReference>
<protein>
    <recommendedName>
        <fullName evidence="1">RNA-directed DNA polymerase</fullName>
        <ecNumber evidence="1">2.7.7.49</ecNumber>
    </recommendedName>
</protein>
<dbReference type="InterPro" id="IPR050951">
    <property type="entry name" value="Retrovirus_Pol_polyprotein"/>
</dbReference>
<dbReference type="InterPro" id="IPR043502">
    <property type="entry name" value="DNA/RNA_pol_sf"/>
</dbReference>
<dbReference type="Gene3D" id="3.30.70.270">
    <property type="match status" value="2"/>
</dbReference>
<dbReference type="InterPro" id="IPR043128">
    <property type="entry name" value="Rev_trsase/Diguanyl_cyclase"/>
</dbReference>
<keyword evidence="5" id="KW-0255">Endonuclease</keyword>
<dbReference type="InterPro" id="IPR041373">
    <property type="entry name" value="RT_RNaseH"/>
</dbReference>
<keyword evidence="2" id="KW-0808">Transferase</keyword>
<dbReference type="Proteomes" id="UP000198287">
    <property type="component" value="Unassembled WGS sequence"/>
</dbReference>
<dbReference type="SUPFAM" id="SSF56672">
    <property type="entry name" value="DNA/RNA polymerases"/>
    <property type="match status" value="1"/>
</dbReference>
<keyword evidence="10" id="KW-1185">Reference proteome</keyword>
<comment type="caution">
    <text evidence="9">The sequence shown here is derived from an EMBL/GenBank/DDBJ whole genome shotgun (WGS) entry which is preliminary data.</text>
</comment>
<dbReference type="CDD" id="cd09274">
    <property type="entry name" value="RNase_HI_RT_Ty3"/>
    <property type="match status" value="1"/>
</dbReference>
<evidence type="ECO:0000256" key="6">
    <source>
        <dbReference type="ARBA" id="ARBA00022801"/>
    </source>
</evidence>
<evidence type="ECO:0000256" key="4">
    <source>
        <dbReference type="ARBA" id="ARBA00022722"/>
    </source>
</evidence>
<dbReference type="FunFam" id="3.30.70.270:FF:000020">
    <property type="entry name" value="Transposon Tf2-6 polyprotein-like Protein"/>
    <property type="match status" value="1"/>
</dbReference>
<evidence type="ECO:0000256" key="1">
    <source>
        <dbReference type="ARBA" id="ARBA00012493"/>
    </source>
</evidence>
<evidence type="ECO:0000256" key="5">
    <source>
        <dbReference type="ARBA" id="ARBA00022759"/>
    </source>
</evidence>
<sequence length="1107" mass="125383">MALLTDKPVLLYILIHIGDTLCVVYIDTCASTSLTSIHSAPLIKLPFPIPIRGVGGSVQVHEKSTLILNFGSETHTLERDAHYALYLSTTLPGVVPPTPDPLPIKVIVKATTFVPANIVFSLEVELLTSLTNLPPLLFEFDQRFSDQHMLLAHDLYVHPSLLSSIQVTNVTSRPRRIQVGTTVGYLHPSVQVYEIIETNTEESIPDALFPPQRNPVMSADQLSQININPDLTDDQRQRISKLLMGYSDVFSWDDTHRAYQGPMPAGLKLADVGDAAPIVKPYPRSFAEQQFIDEQVQLLLDRKIIRPGCSPWAAPVVLVKKPDGSWRFCVAYMKINALAKTDRFPMSSMGDLFQTLHGAKWFSSVDIRDGFFSVPLKIRKSTLVFDMAFGKLRHLFIYADYSSTFEEHLIHILKILLRLRRTNLSLKPSKSYFCFQQLKTLGYIVSPEGFLPDPSKIKVIKNFPPPTTPKSVRSFIGLCSFYRRWIPGFADICRPLHALTGANIPFVWTEDCQQSFERLRHLLCTAPILAPFNPQAPIELMTDASNYGVGAILSQRNEHNVPQVIAYASALMNAAQRNYGTTHKELLAIIFALEHFRIYCFHAKIRIITDHHSLCHLQKFKRPRGRLARWLLALSEYEIEVVYTKGEKHAPDCLSRGFAVEAETMDDAHEIWYDDHVDFRSQLIRDQATDPQYSNVIAQLKDTVDYLARFVVTAPMRLADSETSKLIEALTKGLGTTLRFTAPYQIPATYTINTTVSNATSFTPFYLNRGYEPVSPLESQFELPDLMGAYIERVQSARKIAKIKILEAQEAYKERWDKSHRPIKYEVGDLVFIEYPNLHTTPLSQKLQPKYAGPYQITKILSDLNCEVRPLNSQAGTKVMNIRKFKRYTTRPPDLDFTPSFHPSLIPSAVPHTTIEDIPDDTAPVDSITPNQTPQDIATTGYKTLFGRLLFLAHITFSVYVPPTIRVSPGVYLRPAPNKVILYSQTTPIFFTTTLPILKKPHFNHTITTKNCTTFNKNEEMSPLCLMARTMTHNLDFLSLRTDKILQALLNADIPRYNTVHNNAFFSPLFIRTMSNIQLTNMLTAAQDKGIINDEPLQYDPIFTRVR</sequence>
<dbReference type="Pfam" id="PF17917">
    <property type="entry name" value="RT_RNaseH"/>
    <property type="match status" value="1"/>
</dbReference>
<evidence type="ECO:0000313" key="9">
    <source>
        <dbReference type="EMBL" id="OXA37351.1"/>
    </source>
</evidence>